<dbReference type="STRING" id="1189325.SAMN04488119_11044"/>
<evidence type="ECO:0000313" key="3">
    <source>
        <dbReference type="Proteomes" id="UP000184066"/>
    </source>
</evidence>
<dbReference type="InterPro" id="IPR050509">
    <property type="entry name" value="CoA-transferase_III"/>
</dbReference>
<organism evidence="2 3">
    <name type="scientific">Oceanicella actignis</name>
    <dbReference type="NCBI Taxonomy" id="1189325"/>
    <lineage>
        <taxon>Bacteria</taxon>
        <taxon>Pseudomonadati</taxon>
        <taxon>Pseudomonadota</taxon>
        <taxon>Alphaproteobacteria</taxon>
        <taxon>Rhodobacterales</taxon>
        <taxon>Paracoccaceae</taxon>
        <taxon>Oceanicella</taxon>
    </lineage>
</organism>
<evidence type="ECO:0000313" key="2">
    <source>
        <dbReference type="EMBL" id="SHN75424.1"/>
    </source>
</evidence>
<dbReference type="Proteomes" id="UP000184066">
    <property type="component" value="Unassembled WGS sequence"/>
</dbReference>
<dbReference type="OrthoDB" id="7208981at2"/>
<dbReference type="GO" id="GO:0003824">
    <property type="term" value="F:catalytic activity"/>
    <property type="evidence" value="ECO:0007669"/>
    <property type="project" value="InterPro"/>
</dbReference>
<evidence type="ECO:0000256" key="1">
    <source>
        <dbReference type="SAM" id="MobiDB-lite"/>
    </source>
</evidence>
<keyword evidence="3" id="KW-1185">Reference proteome</keyword>
<gene>
    <name evidence="2" type="ORF">SAMN05216200_11144</name>
</gene>
<dbReference type="PANTHER" id="PTHR48228">
    <property type="entry name" value="SUCCINYL-COA--D-CITRAMALATE COA-TRANSFERASE"/>
    <property type="match status" value="1"/>
</dbReference>
<dbReference type="Pfam" id="PF02515">
    <property type="entry name" value="CoA_transf_3"/>
    <property type="match status" value="1"/>
</dbReference>
<feature type="region of interest" description="Disordered" evidence="1">
    <location>
        <begin position="336"/>
        <end position="358"/>
    </location>
</feature>
<dbReference type="AlphaFoldDB" id="A0A1M7TXE9"/>
<dbReference type="Gene3D" id="3.30.1540.10">
    <property type="entry name" value="formyl-coa transferase, domain 3"/>
    <property type="match status" value="1"/>
</dbReference>
<dbReference type="InterPro" id="IPR003673">
    <property type="entry name" value="CoA-Trfase_fam_III"/>
</dbReference>
<reference evidence="2 3" key="1">
    <citation type="submission" date="2016-12" db="EMBL/GenBank/DDBJ databases">
        <authorList>
            <person name="Song W.-J."/>
            <person name="Kurnit D.M."/>
        </authorList>
    </citation>
    <scope>NUCLEOTIDE SEQUENCE [LARGE SCALE GENOMIC DNA]</scope>
    <source>
        <strain evidence="2 3">CGMCC 1.10808</strain>
    </source>
</reference>
<dbReference type="SUPFAM" id="SSF89796">
    <property type="entry name" value="CoA-transferase family III (CaiB/BaiF)"/>
    <property type="match status" value="1"/>
</dbReference>
<dbReference type="EMBL" id="FRDL01000011">
    <property type="protein sequence ID" value="SHN75424.1"/>
    <property type="molecule type" value="Genomic_DNA"/>
</dbReference>
<name>A0A1M7TXE9_9RHOB</name>
<sequence length="381" mass="40478">MAAPAPSRGPLEGLRVVEMAGLGPCPLAGQLLADLGAEVIVIERASGGPRPHDVNNRGKRSAALNLKTPEGVEAALRLIDRADALIEGFRPGVMEKLGLGPEICHARNPALVYGRMTGWGQSGPLARTAGHDINYLALTGALWMMGERDRPPTPPLNLVADYGGGAMFLLLGVLAALWERGRSGRGQVVDAAMVDGVSAFGGIFRMMSALGAWREERQANLLDGGAPFYRCYETRDGKYLAVGPLEPQFFAQLLERAGLPAAHLADQNDRAKWPERTRLYAEVFRSRTRDEWERIFAGSDACVAPVLAPSEAPAHPHNAARGAHVEVEGVLQAAPAPRFDRTPAPAPRPPAPAGADTEAVLREAGLDDAAIDALRQAGALT</sequence>
<dbReference type="RefSeq" id="WP_072748232.1">
    <property type="nucleotide sequence ID" value="NZ_FOHL01000010.1"/>
</dbReference>
<dbReference type="InterPro" id="IPR023606">
    <property type="entry name" value="CoA-Trfase_III_dom_1_sf"/>
</dbReference>
<dbReference type="InterPro" id="IPR044855">
    <property type="entry name" value="CoA-Trfase_III_dom3_sf"/>
</dbReference>
<dbReference type="Gene3D" id="3.40.50.10540">
    <property type="entry name" value="Crotonobetainyl-coa:carnitine coa-transferase, domain 1"/>
    <property type="match status" value="1"/>
</dbReference>
<dbReference type="PANTHER" id="PTHR48228:SF5">
    <property type="entry name" value="ALPHA-METHYLACYL-COA RACEMASE"/>
    <property type="match status" value="1"/>
</dbReference>
<proteinExistence type="predicted"/>
<accession>A0A1M7TXE9</accession>
<protein>
    <submittedName>
        <fullName evidence="2">Alpha-methylacyl-CoA racemase</fullName>
    </submittedName>
</protein>